<name>A0AAV5AF09_9AGAM</name>
<feature type="domain" description="BCS1 N-terminal" evidence="1">
    <location>
        <begin position="80"/>
        <end position="218"/>
    </location>
</feature>
<protein>
    <recommendedName>
        <fullName evidence="1">BCS1 N-terminal domain-containing protein</fullName>
    </recommendedName>
</protein>
<dbReference type="AlphaFoldDB" id="A0AAV5AF09"/>
<keyword evidence="3" id="KW-1185">Reference proteome</keyword>
<evidence type="ECO:0000259" key="1">
    <source>
        <dbReference type="Pfam" id="PF08740"/>
    </source>
</evidence>
<dbReference type="Proteomes" id="UP001050691">
    <property type="component" value="Unassembled WGS sequence"/>
</dbReference>
<dbReference type="Pfam" id="PF08740">
    <property type="entry name" value="BCS1_N"/>
    <property type="match status" value="1"/>
</dbReference>
<organism evidence="2 3">
    <name type="scientific">Clathrus columnatus</name>
    <dbReference type="NCBI Taxonomy" id="1419009"/>
    <lineage>
        <taxon>Eukaryota</taxon>
        <taxon>Fungi</taxon>
        <taxon>Dikarya</taxon>
        <taxon>Basidiomycota</taxon>
        <taxon>Agaricomycotina</taxon>
        <taxon>Agaricomycetes</taxon>
        <taxon>Phallomycetidae</taxon>
        <taxon>Phallales</taxon>
        <taxon>Clathraceae</taxon>
        <taxon>Clathrus</taxon>
    </lineage>
</organism>
<evidence type="ECO:0000313" key="3">
    <source>
        <dbReference type="Proteomes" id="UP001050691"/>
    </source>
</evidence>
<dbReference type="InterPro" id="IPR014851">
    <property type="entry name" value="BCS1_N"/>
</dbReference>
<comment type="caution">
    <text evidence="2">The sequence shown here is derived from an EMBL/GenBank/DDBJ whole genome shotgun (WGS) entry which is preliminary data.</text>
</comment>
<sequence length="253" mass="28749">MFSIPALTNLDGAANMLGNGPTLTATSTIPFMSNPTFDYFIQLLNYAINFLGLSTWISPQTVMFLASNPLVLDSIKLLLLGSFIETGRRIFTWILSFFTFRYSISGQFSSGDPTYEWLVTYLTSHAVWRVPFDFQVESRSSSRKWRMDQGSLNPVESHAYSPYMKTSFGETNNDKIVPNAHTESGRQHHVDFIPSFSMTQFFVWKGYLMEITSSISGNSMGYDYPYNNFSPPPVPGSRRSSPMWLHLKRVFLA</sequence>
<gene>
    <name evidence="2" type="ORF">Clacol_005795</name>
</gene>
<evidence type="ECO:0000313" key="2">
    <source>
        <dbReference type="EMBL" id="GJJ11561.1"/>
    </source>
</evidence>
<proteinExistence type="predicted"/>
<reference evidence="2" key="1">
    <citation type="submission" date="2021-10" db="EMBL/GenBank/DDBJ databases">
        <title>De novo Genome Assembly of Clathrus columnatus (Basidiomycota, Fungi) Using Illumina and Nanopore Sequence Data.</title>
        <authorList>
            <person name="Ogiso-Tanaka E."/>
            <person name="Itagaki H."/>
            <person name="Hosoya T."/>
            <person name="Hosaka K."/>
        </authorList>
    </citation>
    <scope>NUCLEOTIDE SEQUENCE</scope>
    <source>
        <strain evidence="2">MO-923</strain>
    </source>
</reference>
<accession>A0AAV5AF09</accession>
<dbReference type="EMBL" id="BPWL01000006">
    <property type="protein sequence ID" value="GJJ11561.1"/>
    <property type="molecule type" value="Genomic_DNA"/>
</dbReference>